<name>A0ACA9SNI8_9GLOM</name>
<evidence type="ECO:0000313" key="2">
    <source>
        <dbReference type="Proteomes" id="UP000789920"/>
    </source>
</evidence>
<organism evidence="1 2">
    <name type="scientific">Racocetra persica</name>
    <dbReference type="NCBI Taxonomy" id="160502"/>
    <lineage>
        <taxon>Eukaryota</taxon>
        <taxon>Fungi</taxon>
        <taxon>Fungi incertae sedis</taxon>
        <taxon>Mucoromycota</taxon>
        <taxon>Glomeromycotina</taxon>
        <taxon>Glomeromycetes</taxon>
        <taxon>Diversisporales</taxon>
        <taxon>Gigasporaceae</taxon>
        <taxon>Racocetra</taxon>
    </lineage>
</organism>
<comment type="caution">
    <text evidence="1">The sequence shown here is derived from an EMBL/GenBank/DDBJ whole genome shotgun (WGS) entry which is preliminary data.</text>
</comment>
<proteinExistence type="predicted"/>
<protein>
    <submittedName>
        <fullName evidence="1">11155_t:CDS:1</fullName>
    </submittedName>
</protein>
<evidence type="ECO:0000313" key="1">
    <source>
        <dbReference type="EMBL" id="CAG8843539.1"/>
    </source>
</evidence>
<sequence>HDKKLLPLFEFNKIDLKEHKNILESESGSEMSRIIDLSTGESLESISNTEQQERQKLKRPLELVENDYKSSSSVECLNLEEGNFLAAMGETTVGNLYKRVRTSEKPTVNYIEDVEEDTELIDHTLGAIQEFKNDVIIHHPIPDVSSTSTDPTKSLPMVVIEKSPRKIEFTVQYQEAFNRYMRSQFDSVKNDEYSVHGKEMVLYRRNNGEYIIKD</sequence>
<accession>A0ACA9SNI8</accession>
<feature type="non-terminal residue" evidence="1">
    <location>
        <position position="214"/>
    </location>
</feature>
<gene>
    <name evidence="1" type="ORF">RPERSI_LOCUS32808</name>
</gene>
<dbReference type="Proteomes" id="UP000789920">
    <property type="component" value="Unassembled WGS sequence"/>
</dbReference>
<reference evidence="1" key="1">
    <citation type="submission" date="2021-06" db="EMBL/GenBank/DDBJ databases">
        <authorList>
            <person name="Kallberg Y."/>
            <person name="Tangrot J."/>
            <person name="Rosling A."/>
        </authorList>
    </citation>
    <scope>NUCLEOTIDE SEQUENCE</scope>
    <source>
        <strain evidence="1">MA461A</strain>
    </source>
</reference>
<feature type="non-terminal residue" evidence="1">
    <location>
        <position position="1"/>
    </location>
</feature>
<dbReference type="EMBL" id="CAJVQC010138810">
    <property type="protein sequence ID" value="CAG8843539.1"/>
    <property type="molecule type" value="Genomic_DNA"/>
</dbReference>
<keyword evidence="2" id="KW-1185">Reference proteome</keyword>